<dbReference type="EMBL" id="FN669609">
    <property type="protein sequence ID" value="CBJ94846.1"/>
    <property type="molecule type" value="Genomic_DNA"/>
</dbReference>
<organism evidence="1">
    <name type="scientific">Salmonella bongori</name>
    <dbReference type="NCBI Taxonomy" id="54736"/>
    <lineage>
        <taxon>Bacteria</taxon>
        <taxon>Pseudomonadati</taxon>
        <taxon>Pseudomonadota</taxon>
        <taxon>Gammaproteobacteria</taxon>
        <taxon>Enterobacterales</taxon>
        <taxon>Enterobacteriaceae</taxon>
        <taxon>Salmonella</taxon>
    </lineage>
</organism>
<dbReference type="AlphaFoldDB" id="F0V0E7"/>
<name>F0V0E7_SALBN</name>
<reference evidence="1" key="2">
    <citation type="submission" date="2011-02" db="EMBL/GenBank/DDBJ databases">
        <title>Novel enterobacterial integrative and conjugative elements (ICEs), including a mobilisable relative of SPI-7.</title>
        <authorList>
            <person name="Seth-Smith H.M.B."/>
        </authorList>
    </citation>
    <scope>NUCLEOTIDE SEQUENCE</scope>
    <source>
        <strain evidence="1">2022/77</strain>
    </source>
</reference>
<reference evidence="1" key="1">
    <citation type="submission" date="2010-02" db="EMBL/GenBank/DDBJ databases">
        <authorList>
            <person name="Seth-Smith H.M."/>
        </authorList>
    </citation>
    <scope>NUCLEOTIDE SEQUENCE</scope>
    <source>
        <strain evidence="1">2022/77</strain>
    </source>
</reference>
<accession>F0V0E7</accession>
<dbReference type="InterPro" id="IPR011051">
    <property type="entry name" value="RmlC_Cupin_sf"/>
</dbReference>
<evidence type="ECO:0000313" key="1">
    <source>
        <dbReference type="EMBL" id="CBJ94846.1"/>
    </source>
</evidence>
<gene>
    <name evidence="1" type="ORF">Sb2_0871</name>
</gene>
<evidence type="ECO:0008006" key="2">
    <source>
        <dbReference type="Google" id="ProtNLM"/>
    </source>
</evidence>
<proteinExistence type="predicted"/>
<sequence length="87" mass="9699">MRLNSSAIGIGTYQPGWRWSLHVGAMTGKLSERHTGFIISGEMMVRDCSGNEYLIHAGETFEVSENHDAWVVGDTPCVALDFTHFLR</sequence>
<dbReference type="SUPFAM" id="SSF51182">
    <property type="entry name" value="RmlC-like cupins"/>
    <property type="match status" value="1"/>
</dbReference>
<protein>
    <recommendedName>
        <fullName evidence="2">Cupin domain-containing protein</fullName>
    </recommendedName>
</protein>